<evidence type="ECO:0000313" key="3">
    <source>
        <dbReference type="Proteomes" id="UP001597116"/>
    </source>
</evidence>
<protein>
    <submittedName>
        <fullName evidence="2">Uncharacterized protein</fullName>
    </submittedName>
</protein>
<evidence type="ECO:0000313" key="2">
    <source>
        <dbReference type="EMBL" id="MFD1140951.1"/>
    </source>
</evidence>
<dbReference type="RefSeq" id="WP_379884066.1">
    <property type="nucleotide sequence ID" value="NZ_JBHTLP010000004.1"/>
</dbReference>
<name>A0ABW3Q6V2_9BACT</name>
<keyword evidence="1" id="KW-0472">Membrane</keyword>
<feature type="transmembrane region" description="Helical" evidence="1">
    <location>
        <begin position="164"/>
        <end position="184"/>
    </location>
</feature>
<feature type="transmembrane region" description="Helical" evidence="1">
    <location>
        <begin position="12"/>
        <end position="30"/>
    </location>
</feature>
<feature type="transmembrane region" description="Helical" evidence="1">
    <location>
        <begin position="50"/>
        <end position="69"/>
    </location>
</feature>
<dbReference type="Proteomes" id="UP001597116">
    <property type="component" value="Unassembled WGS sequence"/>
</dbReference>
<evidence type="ECO:0000256" key="1">
    <source>
        <dbReference type="SAM" id="Phobius"/>
    </source>
</evidence>
<sequence>MTTAFSQTSWFFKWCTCALASVALLNLLLFPLEFLPLSFFEQYGAYFQQVTSGIVGVSVLGSLIASWGWHRRESATRVNSPRLHAWLQGIIRYWLALSLASYGFAKILKTQFQTPEYLLDVPLGSVDGMSLTWYYFGYSYLLAVIIALFQIGGAVLLLYRRTTLLGAVILLPVMVNIVLINVFFQISPGAFFNSVVYSLALVFLILLHRERLKTVFWNRIDRLPGMIIRPGWLKHSLPLLPILAAFVSLKVLIATHPDDQLLKGAWKVEKLIRNGQAQSPTDWLTDREAWSRVYFAGAQGCAFSPNPYRFEAGESRLGHYEYDRGRNQLLVVFHSRDTLRARISHRTPDFIALQGVLNGENLQMQLTRLPR</sequence>
<keyword evidence="1" id="KW-0812">Transmembrane</keyword>
<gene>
    <name evidence="2" type="ORF">ACFQ4C_07520</name>
</gene>
<keyword evidence="3" id="KW-1185">Reference proteome</keyword>
<dbReference type="EMBL" id="JBHTLP010000004">
    <property type="protein sequence ID" value="MFD1140951.1"/>
    <property type="molecule type" value="Genomic_DNA"/>
</dbReference>
<keyword evidence="1" id="KW-1133">Transmembrane helix</keyword>
<accession>A0ABW3Q6V2</accession>
<comment type="caution">
    <text evidence="2">The sequence shown here is derived from an EMBL/GenBank/DDBJ whole genome shotgun (WGS) entry which is preliminary data.</text>
</comment>
<feature type="transmembrane region" description="Helical" evidence="1">
    <location>
        <begin position="133"/>
        <end position="157"/>
    </location>
</feature>
<reference evidence="3" key="1">
    <citation type="journal article" date="2019" name="Int. J. Syst. Evol. Microbiol.">
        <title>The Global Catalogue of Microorganisms (GCM) 10K type strain sequencing project: providing services to taxonomists for standard genome sequencing and annotation.</title>
        <authorList>
            <consortium name="The Broad Institute Genomics Platform"/>
            <consortium name="The Broad Institute Genome Sequencing Center for Infectious Disease"/>
            <person name="Wu L."/>
            <person name="Ma J."/>
        </authorList>
    </citation>
    <scope>NUCLEOTIDE SEQUENCE [LARGE SCALE GENOMIC DNA]</scope>
    <source>
        <strain evidence="3">CCUG 55608</strain>
    </source>
</reference>
<feature type="transmembrane region" description="Helical" evidence="1">
    <location>
        <begin position="90"/>
        <end position="108"/>
    </location>
</feature>
<proteinExistence type="predicted"/>
<organism evidence="2 3">
    <name type="scientific">Larkinella insperata</name>
    <dbReference type="NCBI Taxonomy" id="332158"/>
    <lineage>
        <taxon>Bacteria</taxon>
        <taxon>Pseudomonadati</taxon>
        <taxon>Bacteroidota</taxon>
        <taxon>Cytophagia</taxon>
        <taxon>Cytophagales</taxon>
        <taxon>Spirosomataceae</taxon>
        <taxon>Larkinella</taxon>
    </lineage>
</organism>
<feature type="transmembrane region" description="Helical" evidence="1">
    <location>
        <begin position="190"/>
        <end position="207"/>
    </location>
</feature>